<dbReference type="SUPFAM" id="SSF56672">
    <property type="entry name" value="DNA/RNA polymerases"/>
    <property type="match status" value="1"/>
</dbReference>
<reference evidence="3" key="1">
    <citation type="submission" date="2013-07" db="EMBL/GenBank/DDBJ databases">
        <title>Midgut Transcriptome Profiling of Anoplphora glabripennis, a Lignocellulose Degrading, Wood-Boring Cerambycid.</title>
        <authorList>
            <person name="Scully E.D."/>
            <person name="Hoover K."/>
            <person name="Carlson J.E."/>
            <person name="Tien M."/>
            <person name="Geib S.M."/>
        </authorList>
    </citation>
    <scope>NUCLEOTIDE SEQUENCE</scope>
</reference>
<dbReference type="InterPro" id="IPR043128">
    <property type="entry name" value="Rev_trsase/Diguanyl_cyclase"/>
</dbReference>
<dbReference type="Gene3D" id="3.10.10.10">
    <property type="entry name" value="HIV Type 1 Reverse Transcriptase, subunit A, domain 1"/>
    <property type="match status" value="1"/>
</dbReference>
<dbReference type="Pfam" id="PF08284">
    <property type="entry name" value="RVP_2"/>
    <property type="match status" value="1"/>
</dbReference>
<protein>
    <submittedName>
        <fullName evidence="3">Retrovirus-related Pol polyprotein</fullName>
    </submittedName>
</protein>
<evidence type="ECO:0000256" key="1">
    <source>
        <dbReference type="SAM" id="Coils"/>
    </source>
</evidence>
<dbReference type="InterPro" id="IPR021109">
    <property type="entry name" value="Peptidase_aspartic_dom_sf"/>
</dbReference>
<dbReference type="GO" id="GO:0071897">
    <property type="term" value="P:DNA biosynthetic process"/>
    <property type="evidence" value="ECO:0007669"/>
    <property type="project" value="UniProtKB-ARBA"/>
</dbReference>
<feature type="non-terminal residue" evidence="3">
    <location>
        <position position="360"/>
    </location>
</feature>
<feature type="non-terminal residue" evidence="3">
    <location>
        <position position="1"/>
    </location>
</feature>
<dbReference type="PROSITE" id="PS50878">
    <property type="entry name" value="RT_POL"/>
    <property type="match status" value="1"/>
</dbReference>
<sequence>VVNYKRIFKDNLIKIKKIKLLAANNKKLDELNKMVSVEILVKEFMFPANLIVVPNMCVDVIIGEDILSSVKAKINLEKRKIMLNGEEIMLEKLEEKRQESTSKIVNVLKQKDSSQDESSIETINCIPQYKERLIDILVHNKELVNFEARVAKNYVHRLQIEQDKPFVCKRYPIPYKYQEKVKEEIRNMERDGIIEKARTSYINPLVTVVKKNGSLRLCLDARKINEITKKQYDSPQNIDVLITRIRNNSIFTKLDLKNSFWLIPLHPESRKYTGFSVDGKVYQFKVVPFGLQSSTAALTCAMSQILDKFNKFCIYYVDDILIFSEDEEQHFEHVKIILENLNEAGLKLNLKKCLFYQKEV</sequence>
<keyword evidence="1" id="KW-0175">Coiled coil</keyword>
<dbReference type="EMBL" id="GALX01000711">
    <property type="protein sequence ID" value="JAB67755.1"/>
    <property type="molecule type" value="Transcribed_RNA"/>
</dbReference>
<dbReference type="InterPro" id="IPR053134">
    <property type="entry name" value="RNA-dir_DNA_polymerase"/>
</dbReference>
<accession>V5GC81</accession>
<feature type="domain" description="Reverse transcriptase" evidence="2">
    <location>
        <begin position="189"/>
        <end position="360"/>
    </location>
</feature>
<dbReference type="Pfam" id="PF00078">
    <property type="entry name" value="RVT_1"/>
    <property type="match status" value="1"/>
</dbReference>
<dbReference type="PANTHER" id="PTHR24559:SF444">
    <property type="entry name" value="REVERSE TRANSCRIPTASE DOMAIN-CONTAINING PROTEIN"/>
    <property type="match status" value="1"/>
</dbReference>
<organism evidence="3">
    <name type="scientific">Anoplophora glabripennis</name>
    <name type="common">Asian longhorn beetle</name>
    <name type="synonym">Anoplophora nobilis</name>
    <dbReference type="NCBI Taxonomy" id="217634"/>
    <lineage>
        <taxon>Eukaryota</taxon>
        <taxon>Metazoa</taxon>
        <taxon>Ecdysozoa</taxon>
        <taxon>Arthropoda</taxon>
        <taxon>Hexapoda</taxon>
        <taxon>Insecta</taxon>
        <taxon>Pterygota</taxon>
        <taxon>Neoptera</taxon>
        <taxon>Endopterygota</taxon>
        <taxon>Coleoptera</taxon>
        <taxon>Polyphaga</taxon>
        <taxon>Cucujiformia</taxon>
        <taxon>Chrysomeloidea</taxon>
        <taxon>Cerambycidae</taxon>
        <taxon>Lamiinae</taxon>
        <taxon>Lamiini</taxon>
        <taxon>Anoplophora</taxon>
    </lineage>
</organism>
<dbReference type="PANTHER" id="PTHR24559">
    <property type="entry name" value="TRANSPOSON TY3-I GAG-POL POLYPROTEIN"/>
    <property type="match status" value="1"/>
</dbReference>
<dbReference type="Gene3D" id="2.40.70.10">
    <property type="entry name" value="Acid Proteases"/>
    <property type="match status" value="1"/>
</dbReference>
<name>V5GC81_ANOGL</name>
<proteinExistence type="predicted"/>
<evidence type="ECO:0000259" key="2">
    <source>
        <dbReference type="PROSITE" id="PS50878"/>
    </source>
</evidence>
<dbReference type="AlphaFoldDB" id="V5GC81"/>
<gene>
    <name evidence="3" type="primary">POL3</name>
</gene>
<dbReference type="Gene3D" id="3.30.70.270">
    <property type="match status" value="1"/>
</dbReference>
<evidence type="ECO:0000313" key="3">
    <source>
        <dbReference type="EMBL" id="JAB67755.1"/>
    </source>
</evidence>
<dbReference type="InterPro" id="IPR000477">
    <property type="entry name" value="RT_dom"/>
</dbReference>
<feature type="coiled-coil region" evidence="1">
    <location>
        <begin position="76"/>
        <end position="110"/>
    </location>
</feature>
<dbReference type="CDD" id="cd01647">
    <property type="entry name" value="RT_LTR"/>
    <property type="match status" value="1"/>
</dbReference>
<dbReference type="InterPro" id="IPR043502">
    <property type="entry name" value="DNA/RNA_pol_sf"/>
</dbReference>